<name>A0A563EJS2_9PSEU</name>
<evidence type="ECO:0000313" key="2">
    <source>
        <dbReference type="EMBL" id="TWP46751.1"/>
    </source>
</evidence>
<feature type="transmembrane region" description="Helical" evidence="1">
    <location>
        <begin position="7"/>
        <end position="26"/>
    </location>
</feature>
<keyword evidence="1" id="KW-0472">Membrane</keyword>
<protein>
    <submittedName>
        <fullName evidence="2">Uncharacterized protein</fullName>
    </submittedName>
</protein>
<feature type="transmembrane region" description="Helical" evidence="1">
    <location>
        <begin position="116"/>
        <end position="137"/>
    </location>
</feature>
<sequence>MRTRMGGALAGVGLITGVTGTFLPWLRSGNVNRDSYEVLSLRDFAGLDTGPGQVVTLVWVGITPLAVLAVALWMVRFRRFAACLGLIFGTITGTVAALAVVQGGDEGQLIGINTTGPAVTLSGAVLAIVGAITVLTAKTRSAMSTPGGGP</sequence>
<proteinExistence type="predicted"/>
<feature type="transmembrane region" description="Helical" evidence="1">
    <location>
        <begin position="82"/>
        <end position="104"/>
    </location>
</feature>
<evidence type="ECO:0000313" key="3">
    <source>
        <dbReference type="Proteomes" id="UP000316639"/>
    </source>
</evidence>
<gene>
    <name evidence="2" type="ORF">FKR81_34770</name>
</gene>
<keyword evidence="1" id="KW-1133">Transmembrane helix</keyword>
<dbReference type="OrthoDB" id="3691820at2"/>
<keyword evidence="1" id="KW-0812">Transmembrane</keyword>
<reference evidence="2 3" key="1">
    <citation type="submission" date="2019-07" db="EMBL/GenBank/DDBJ databases">
        <title>Lentzea xizangensis sp. nov., isolated from Qinghai-Tibetan Plateau Soils.</title>
        <authorList>
            <person name="Huang J."/>
        </authorList>
    </citation>
    <scope>NUCLEOTIDE SEQUENCE [LARGE SCALE GENOMIC DNA]</scope>
    <source>
        <strain evidence="2 3">FXJ1.1311</strain>
    </source>
</reference>
<evidence type="ECO:0000256" key="1">
    <source>
        <dbReference type="SAM" id="Phobius"/>
    </source>
</evidence>
<dbReference type="AlphaFoldDB" id="A0A563EJS2"/>
<dbReference type="EMBL" id="VOBR01000030">
    <property type="protein sequence ID" value="TWP46751.1"/>
    <property type="molecule type" value="Genomic_DNA"/>
</dbReference>
<organism evidence="2 3">
    <name type="scientific">Lentzea tibetensis</name>
    <dbReference type="NCBI Taxonomy" id="2591470"/>
    <lineage>
        <taxon>Bacteria</taxon>
        <taxon>Bacillati</taxon>
        <taxon>Actinomycetota</taxon>
        <taxon>Actinomycetes</taxon>
        <taxon>Pseudonocardiales</taxon>
        <taxon>Pseudonocardiaceae</taxon>
        <taxon>Lentzea</taxon>
    </lineage>
</organism>
<comment type="caution">
    <text evidence="2">The sequence shown here is derived from an EMBL/GenBank/DDBJ whole genome shotgun (WGS) entry which is preliminary data.</text>
</comment>
<accession>A0A563EJS2</accession>
<dbReference type="Proteomes" id="UP000316639">
    <property type="component" value="Unassembled WGS sequence"/>
</dbReference>
<keyword evidence="3" id="KW-1185">Reference proteome</keyword>
<feature type="transmembrane region" description="Helical" evidence="1">
    <location>
        <begin position="54"/>
        <end position="75"/>
    </location>
</feature>